<evidence type="ECO:0000313" key="9">
    <source>
        <dbReference type="EMBL" id="QDT72764.1"/>
    </source>
</evidence>
<evidence type="ECO:0000256" key="2">
    <source>
        <dbReference type="ARBA" id="ARBA00008335"/>
    </source>
</evidence>
<protein>
    <submittedName>
        <fullName evidence="9">Major Facilitator Superfamily protein</fullName>
    </submittedName>
</protein>
<feature type="transmembrane region" description="Helical" evidence="7">
    <location>
        <begin position="395"/>
        <end position="417"/>
    </location>
</feature>
<keyword evidence="4 7" id="KW-0812">Transmembrane</keyword>
<evidence type="ECO:0000256" key="6">
    <source>
        <dbReference type="ARBA" id="ARBA00023136"/>
    </source>
</evidence>
<evidence type="ECO:0000256" key="4">
    <source>
        <dbReference type="ARBA" id="ARBA00022692"/>
    </source>
</evidence>
<evidence type="ECO:0000256" key="5">
    <source>
        <dbReference type="ARBA" id="ARBA00022989"/>
    </source>
</evidence>
<dbReference type="PANTHER" id="PTHR23514">
    <property type="entry name" value="BYPASS OF STOP CODON PROTEIN 6"/>
    <property type="match status" value="1"/>
</dbReference>
<dbReference type="InterPro" id="IPR011701">
    <property type="entry name" value="MFS"/>
</dbReference>
<dbReference type="InterPro" id="IPR051788">
    <property type="entry name" value="MFS_Transporter"/>
</dbReference>
<proteinExistence type="inferred from homology"/>
<feature type="transmembrane region" description="Helical" evidence="7">
    <location>
        <begin position="214"/>
        <end position="238"/>
    </location>
</feature>
<dbReference type="PANTHER" id="PTHR23514:SF3">
    <property type="entry name" value="BYPASS OF STOP CODON PROTEIN 6"/>
    <property type="match status" value="1"/>
</dbReference>
<feature type="transmembrane region" description="Helical" evidence="7">
    <location>
        <begin position="49"/>
        <end position="69"/>
    </location>
</feature>
<comment type="similarity">
    <text evidence="2">Belongs to the major facilitator superfamily.</text>
</comment>
<feature type="transmembrane region" description="Helical" evidence="7">
    <location>
        <begin position="310"/>
        <end position="327"/>
    </location>
</feature>
<keyword evidence="5 7" id="KW-1133">Transmembrane helix</keyword>
<feature type="transmembrane region" description="Helical" evidence="7">
    <location>
        <begin position="360"/>
        <end position="383"/>
    </location>
</feature>
<dbReference type="EMBL" id="CP036339">
    <property type="protein sequence ID" value="QDT72764.1"/>
    <property type="molecule type" value="Genomic_DNA"/>
</dbReference>
<comment type="subcellular location">
    <subcellularLocation>
        <location evidence="1">Endomembrane system</location>
        <topology evidence="1">Multi-pass membrane protein</topology>
    </subcellularLocation>
</comment>
<dbReference type="GO" id="GO:0022857">
    <property type="term" value="F:transmembrane transporter activity"/>
    <property type="evidence" value="ECO:0007669"/>
    <property type="project" value="InterPro"/>
</dbReference>
<dbReference type="AlphaFoldDB" id="A0A517TWL9"/>
<dbReference type="PROSITE" id="PS50850">
    <property type="entry name" value="MFS"/>
    <property type="match status" value="1"/>
</dbReference>
<evidence type="ECO:0000259" key="8">
    <source>
        <dbReference type="PROSITE" id="PS50850"/>
    </source>
</evidence>
<dbReference type="InterPro" id="IPR020846">
    <property type="entry name" value="MFS_dom"/>
</dbReference>
<dbReference type="CDD" id="cd06174">
    <property type="entry name" value="MFS"/>
    <property type="match status" value="1"/>
</dbReference>
<evidence type="ECO:0000313" key="10">
    <source>
        <dbReference type="Proteomes" id="UP000317909"/>
    </source>
</evidence>
<feature type="transmembrane region" description="Helical" evidence="7">
    <location>
        <begin position="172"/>
        <end position="193"/>
    </location>
</feature>
<feature type="transmembrane region" description="Helical" evidence="7">
    <location>
        <begin position="485"/>
        <end position="503"/>
    </location>
</feature>
<keyword evidence="3" id="KW-0813">Transport</keyword>
<organism evidence="9 10">
    <name type="scientific">Lacipirellula limnantheis</name>
    <dbReference type="NCBI Taxonomy" id="2528024"/>
    <lineage>
        <taxon>Bacteria</taxon>
        <taxon>Pseudomonadati</taxon>
        <taxon>Planctomycetota</taxon>
        <taxon>Planctomycetia</taxon>
        <taxon>Pirellulales</taxon>
        <taxon>Lacipirellulaceae</taxon>
        <taxon>Lacipirellula</taxon>
    </lineage>
</organism>
<dbReference type="InterPro" id="IPR036259">
    <property type="entry name" value="MFS_trans_sf"/>
</dbReference>
<sequence>MAETNHSERRLFLGCFIALVATAFGFAVRGAVLSDWALQFGLSEEQKGILNGVGLAPFAISIILLSLVIDRIGYGWIMAVAFTGHFASSLLTIFAPNYQTLYIATFIFGLANGAVEAVINPVVATIYRNNKTHWLNVLHAGWPGGLVLGGLLSIAVFFGGTQLGDKLPGHLWQWQMGLLLPPIIAYGLLLLGQSFPQQERVEAGVSYRSMLEEFGWASAYIVSFLILMGISQFVSIFAEPGSAPLLTPKAGLVWAIAPAVLFGVFIHSFGRPMFVFLLVVMMLLATTELGTDGWIQDIMGSTLRDPVKGTMFLVYTSAIMFVLRFFAGPIVHRISPLGLLAVCAALATVGLYWLGHAGEAVFMLILAATVYAFGKTFFWPTTLGVVSEQYPKGGALLLNAISGVGMIFAGTIGSPAIGTVQDRNLAAAVEQALPETYPELATTTKGQFFDFQTIDKAKIAALPEATRTQVEGIQRETKQLALADIAVLPAIMCVCYLGLIMYFKSRGGYKAQVLAGHSADDGKFTGGVAGAMEA</sequence>
<dbReference type="Proteomes" id="UP000317909">
    <property type="component" value="Chromosome"/>
</dbReference>
<feature type="transmembrane region" description="Helical" evidence="7">
    <location>
        <begin position="250"/>
        <end position="266"/>
    </location>
</feature>
<dbReference type="RefSeq" id="WP_145432301.1">
    <property type="nucleotide sequence ID" value="NZ_CP036339.1"/>
</dbReference>
<feature type="transmembrane region" description="Helical" evidence="7">
    <location>
        <begin position="139"/>
        <end position="160"/>
    </location>
</feature>
<evidence type="ECO:0000256" key="1">
    <source>
        <dbReference type="ARBA" id="ARBA00004127"/>
    </source>
</evidence>
<accession>A0A517TWL9</accession>
<keyword evidence="6 7" id="KW-0472">Membrane</keyword>
<feature type="transmembrane region" description="Helical" evidence="7">
    <location>
        <begin position="273"/>
        <end position="290"/>
    </location>
</feature>
<reference evidence="9 10" key="1">
    <citation type="submission" date="2019-02" db="EMBL/GenBank/DDBJ databases">
        <title>Deep-cultivation of Planctomycetes and their phenomic and genomic characterization uncovers novel biology.</title>
        <authorList>
            <person name="Wiegand S."/>
            <person name="Jogler M."/>
            <person name="Boedeker C."/>
            <person name="Pinto D."/>
            <person name="Vollmers J."/>
            <person name="Rivas-Marin E."/>
            <person name="Kohn T."/>
            <person name="Peeters S.H."/>
            <person name="Heuer A."/>
            <person name="Rast P."/>
            <person name="Oberbeckmann S."/>
            <person name="Bunk B."/>
            <person name="Jeske O."/>
            <person name="Meyerdierks A."/>
            <person name="Storesund J.E."/>
            <person name="Kallscheuer N."/>
            <person name="Luecker S."/>
            <person name="Lage O.M."/>
            <person name="Pohl T."/>
            <person name="Merkel B.J."/>
            <person name="Hornburger P."/>
            <person name="Mueller R.-W."/>
            <person name="Bruemmer F."/>
            <person name="Labrenz M."/>
            <person name="Spormann A.M."/>
            <person name="Op den Camp H."/>
            <person name="Overmann J."/>
            <person name="Amann R."/>
            <person name="Jetten M.S.M."/>
            <person name="Mascher T."/>
            <person name="Medema M.H."/>
            <person name="Devos D.P."/>
            <person name="Kaster A.-K."/>
            <person name="Ovreas L."/>
            <person name="Rohde M."/>
            <person name="Galperin M.Y."/>
            <person name="Jogler C."/>
        </authorList>
    </citation>
    <scope>NUCLEOTIDE SEQUENCE [LARGE SCALE GENOMIC DNA]</scope>
    <source>
        <strain evidence="9 10">I41</strain>
    </source>
</reference>
<feature type="transmembrane region" description="Helical" evidence="7">
    <location>
        <begin position="76"/>
        <end position="95"/>
    </location>
</feature>
<dbReference type="SUPFAM" id="SSF103473">
    <property type="entry name" value="MFS general substrate transporter"/>
    <property type="match status" value="1"/>
</dbReference>
<dbReference type="Pfam" id="PF07690">
    <property type="entry name" value="MFS_1"/>
    <property type="match status" value="1"/>
</dbReference>
<feature type="domain" description="Major facilitator superfamily (MFS) profile" evidence="8">
    <location>
        <begin position="11"/>
        <end position="458"/>
    </location>
</feature>
<feature type="transmembrane region" description="Helical" evidence="7">
    <location>
        <begin position="101"/>
        <end position="127"/>
    </location>
</feature>
<evidence type="ECO:0000256" key="7">
    <source>
        <dbReference type="SAM" id="Phobius"/>
    </source>
</evidence>
<dbReference type="KEGG" id="llh:I41_19470"/>
<dbReference type="OrthoDB" id="9783757at2"/>
<gene>
    <name evidence="9" type="ORF">I41_19470</name>
</gene>
<name>A0A517TWL9_9BACT</name>
<evidence type="ECO:0000256" key="3">
    <source>
        <dbReference type="ARBA" id="ARBA00022448"/>
    </source>
</evidence>
<dbReference type="Gene3D" id="1.20.1250.20">
    <property type="entry name" value="MFS general substrate transporter like domains"/>
    <property type="match status" value="2"/>
</dbReference>
<dbReference type="GO" id="GO:0016020">
    <property type="term" value="C:membrane"/>
    <property type="evidence" value="ECO:0007669"/>
    <property type="project" value="TreeGrafter"/>
</dbReference>
<keyword evidence="10" id="KW-1185">Reference proteome</keyword>
<feature type="transmembrane region" description="Helical" evidence="7">
    <location>
        <begin position="334"/>
        <end position="354"/>
    </location>
</feature>
<dbReference type="GO" id="GO:0012505">
    <property type="term" value="C:endomembrane system"/>
    <property type="evidence" value="ECO:0007669"/>
    <property type="project" value="UniProtKB-SubCell"/>
</dbReference>